<accession>A0A9D7E1R5</accession>
<evidence type="ECO:0000313" key="2">
    <source>
        <dbReference type="Proteomes" id="UP000807785"/>
    </source>
</evidence>
<dbReference type="Proteomes" id="UP000807785">
    <property type="component" value="Unassembled WGS sequence"/>
</dbReference>
<proteinExistence type="predicted"/>
<name>A0A9D7E1R5_9PROT</name>
<dbReference type="EMBL" id="JADJEV010000002">
    <property type="protein sequence ID" value="MBK6972261.1"/>
    <property type="molecule type" value="Genomic_DNA"/>
</dbReference>
<dbReference type="AlphaFoldDB" id="A0A9D7E1R5"/>
<comment type="caution">
    <text evidence="1">The sequence shown here is derived from an EMBL/GenBank/DDBJ whole genome shotgun (WGS) entry which is preliminary data.</text>
</comment>
<protein>
    <submittedName>
        <fullName evidence="1">Uncharacterized protein</fullName>
    </submittedName>
</protein>
<sequence length="173" mass="18665">MKRVNFFDGQLLTAADLRAEQDYFLGRGRRHNRLAHGWGVLQGLGVNVAGDTVEVRPGAAIDCAGNEIHLPACVALAIPPDARRLVVLIRYVERGVDPLPVLGTDIAADESSVQFSRIEEGCEVELSSNAVADPHPALKPGSPGCGLPHPLVIALLRRSRSGWRKALLARRRA</sequence>
<reference evidence="1" key="1">
    <citation type="submission" date="2020-10" db="EMBL/GenBank/DDBJ databases">
        <title>Connecting structure to function with the recovery of over 1000 high-quality activated sludge metagenome-assembled genomes encoding full-length rRNA genes using long-read sequencing.</title>
        <authorList>
            <person name="Singleton C.M."/>
            <person name="Petriglieri F."/>
            <person name="Kristensen J.M."/>
            <person name="Kirkegaard R.H."/>
            <person name="Michaelsen T.Y."/>
            <person name="Andersen M.H."/>
            <person name="Karst S.M."/>
            <person name="Dueholm M.S."/>
            <person name="Nielsen P.H."/>
            <person name="Albertsen M."/>
        </authorList>
    </citation>
    <scope>NUCLEOTIDE SEQUENCE</scope>
    <source>
        <strain evidence="1">Bjer_18-Q3-R1-45_BAT3C.347</strain>
    </source>
</reference>
<gene>
    <name evidence="1" type="ORF">IPH26_04655</name>
</gene>
<evidence type="ECO:0000313" key="1">
    <source>
        <dbReference type="EMBL" id="MBK6972261.1"/>
    </source>
</evidence>
<organism evidence="1 2">
    <name type="scientific">Candidatus Methylophosphatis roskildensis</name>
    <dbReference type="NCBI Taxonomy" id="2899263"/>
    <lineage>
        <taxon>Bacteria</taxon>
        <taxon>Pseudomonadati</taxon>
        <taxon>Pseudomonadota</taxon>
        <taxon>Betaproteobacteria</taxon>
        <taxon>Nitrosomonadales</taxon>
        <taxon>Sterolibacteriaceae</taxon>
        <taxon>Candidatus Methylophosphatis</taxon>
    </lineage>
</organism>